<evidence type="ECO:0000256" key="15">
    <source>
        <dbReference type="ARBA" id="ARBA00048342"/>
    </source>
</evidence>
<dbReference type="OMA" id="DIGTECY"/>
<evidence type="ECO:0000256" key="7">
    <source>
        <dbReference type="ARBA" id="ARBA00022737"/>
    </source>
</evidence>
<evidence type="ECO:0000256" key="12">
    <source>
        <dbReference type="ARBA" id="ARBA00023027"/>
    </source>
</evidence>
<keyword evidence="7" id="KW-0677">Repeat</keyword>
<evidence type="ECO:0000256" key="14">
    <source>
        <dbReference type="ARBA" id="ARBA00048266"/>
    </source>
</evidence>
<accession>A0A8I6SR44</accession>
<dbReference type="InterPro" id="IPR000571">
    <property type="entry name" value="Znf_CCCH"/>
</dbReference>
<evidence type="ECO:0000256" key="4">
    <source>
        <dbReference type="ARBA" id="ARBA00022664"/>
    </source>
</evidence>
<comment type="cofactor">
    <cofactor evidence="1 19">
        <name>FMN</name>
        <dbReference type="ChEBI" id="CHEBI:58210"/>
    </cofactor>
</comment>
<evidence type="ECO:0000256" key="16">
    <source>
        <dbReference type="ARBA" id="ARBA00049447"/>
    </source>
</evidence>
<evidence type="ECO:0000313" key="23">
    <source>
        <dbReference type="Proteomes" id="UP000494040"/>
    </source>
</evidence>
<evidence type="ECO:0000256" key="1">
    <source>
        <dbReference type="ARBA" id="ARBA00001917"/>
    </source>
</evidence>
<evidence type="ECO:0000256" key="17">
    <source>
        <dbReference type="ARBA" id="ARBA00049513"/>
    </source>
</evidence>
<keyword evidence="12" id="KW-0520">NAD</keyword>
<evidence type="ECO:0000256" key="11">
    <source>
        <dbReference type="ARBA" id="ARBA00023002"/>
    </source>
</evidence>
<comment type="function">
    <text evidence="13">Catalyzes the synthesis of dihydrouridine, a modified base, in various RNAs, such as tRNAs, mRNAs and some long non-coding RNAs (lncRNAs). Mainly modifies the uridine in position 47 (U47) in the D-loop of most cytoplasmic tRNAs. Also able to mediate the formation of dihydrouridine in some mRNAs, thereby regulating their translation.</text>
</comment>
<comment type="catalytic activity">
    <reaction evidence="17">
        <text>5,6-dihydrouridine(47) in tRNA + NADP(+) = uridine(47) in tRNA + NADPH + H(+)</text>
        <dbReference type="Rhea" id="RHEA:53360"/>
        <dbReference type="Rhea" id="RHEA-COMP:13539"/>
        <dbReference type="Rhea" id="RHEA-COMP:13540"/>
        <dbReference type="ChEBI" id="CHEBI:15378"/>
        <dbReference type="ChEBI" id="CHEBI:57783"/>
        <dbReference type="ChEBI" id="CHEBI:58349"/>
        <dbReference type="ChEBI" id="CHEBI:65315"/>
        <dbReference type="ChEBI" id="CHEBI:74443"/>
        <dbReference type="EC" id="1.3.1.89"/>
    </reaction>
    <physiologicalReaction direction="right-to-left" evidence="17">
        <dbReference type="Rhea" id="RHEA:53362"/>
    </physiologicalReaction>
</comment>
<comment type="catalytic activity">
    <reaction evidence="16">
        <text>a 5,6-dihydrouridine in mRNA + NADP(+) = a uridine in mRNA + NADPH + H(+)</text>
        <dbReference type="Rhea" id="RHEA:69855"/>
        <dbReference type="Rhea" id="RHEA-COMP:14658"/>
        <dbReference type="Rhea" id="RHEA-COMP:17789"/>
        <dbReference type="ChEBI" id="CHEBI:15378"/>
        <dbReference type="ChEBI" id="CHEBI:57783"/>
        <dbReference type="ChEBI" id="CHEBI:58349"/>
        <dbReference type="ChEBI" id="CHEBI:65315"/>
        <dbReference type="ChEBI" id="CHEBI:74443"/>
    </reaction>
    <physiologicalReaction direction="right-to-left" evidence="16">
        <dbReference type="Rhea" id="RHEA:69857"/>
    </physiologicalReaction>
</comment>
<feature type="region of interest" description="Disordered" evidence="20">
    <location>
        <begin position="1"/>
        <end position="27"/>
    </location>
</feature>
<reference evidence="22" key="1">
    <citation type="submission" date="2022-01" db="UniProtKB">
        <authorList>
            <consortium name="EnsemblMetazoa"/>
        </authorList>
    </citation>
    <scope>IDENTIFICATION</scope>
</reference>
<dbReference type="FunFam" id="3.20.20.70:FF:000067">
    <property type="entry name" value="tRNA-dihydrouridine(47) synthase [NAD(P)(+)]"/>
    <property type="match status" value="1"/>
</dbReference>
<dbReference type="GO" id="GO:0050660">
    <property type="term" value="F:flavin adenine dinucleotide binding"/>
    <property type="evidence" value="ECO:0007669"/>
    <property type="project" value="UniProtKB-UniRule"/>
</dbReference>
<evidence type="ECO:0000313" key="22">
    <source>
        <dbReference type="EnsemblMetazoa" id="XP_024083471.1"/>
    </source>
</evidence>
<keyword evidence="23" id="KW-1185">Reference proteome</keyword>
<dbReference type="Gene3D" id="3.20.20.70">
    <property type="entry name" value="Aldolase class I"/>
    <property type="match status" value="1"/>
</dbReference>
<proteinExistence type="inferred from homology"/>
<dbReference type="GO" id="GO:0003723">
    <property type="term" value="F:RNA binding"/>
    <property type="evidence" value="ECO:0007669"/>
    <property type="project" value="TreeGrafter"/>
</dbReference>
<comment type="similarity">
    <text evidence="19">Belongs to the dus family. Dus3 subfamily.</text>
</comment>
<evidence type="ECO:0000256" key="9">
    <source>
        <dbReference type="ARBA" id="ARBA00022833"/>
    </source>
</evidence>
<keyword evidence="4" id="KW-0507">mRNA processing</keyword>
<keyword evidence="3 19" id="KW-0288">FMN</keyword>
<dbReference type="PROSITE" id="PS50103">
    <property type="entry name" value="ZF_C3H1"/>
    <property type="match status" value="1"/>
</dbReference>
<evidence type="ECO:0000256" key="18">
    <source>
        <dbReference type="PROSITE-ProRule" id="PRU00723"/>
    </source>
</evidence>
<dbReference type="Pfam" id="PF01207">
    <property type="entry name" value="Dus"/>
    <property type="match status" value="1"/>
</dbReference>
<evidence type="ECO:0000256" key="19">
    <source>
        <dbReference type="RuleBase" id="RU291113"/>
    </source>
</evidence>
<dbReference type="SUPFAM" id="SSF51395">
    <property type="entry name" value="FMN-linked oxidoreductases"/>
    <property type="match status" value="1"/>
</dbReference>
<evidence type="ECO:0000256" key="5">
    <source>
        <dbReference type="ARBA" id="ARBA00022694"/>
    </source>
</evidence>
<dbReference type="EC" id="1.3.1.-" evidence="19"/>
<keyword evidence="5 19" id="KW-0819">tRNA processing</keyword>
<dbReference type="PROSITE" id="PS01136">
    <property type="entry name" value="UPF0034"/>
    <property type="match status" value="1"/>
</dbReference>
<evidence type="ECO:0000256" key="13">
    <source>
        <dbReference type="ARBA" id="ARBA00045365"/>
    </source>
</evidence>
<dbReference type="InterPro" id="IPR018517">
    <property type="entry name" value="tRNA_hU_synthase_CS"/>
</dbReference>
<name>A0A8I6SR44_CIMLE</name>
<evidence type="ECO:0000259" key="21">
    <source>
        <dbReference type="PROSITE" id="PS50103"/>
    </source>
</evidence>
<dbReference type="CDD" id="cd02801">
    <property type="entry name" value="DUS_like_FMN"/>
    <property type="match status" value="1"/>
</dbReference>
<evidence type="ECO:0000256" key="2">
    <source>
        <dbReference type="ARBA" id="ARBA00022630"/>
    </source>
</evidence>
<comment type="catalytic activity">
    <reaction evidence="14">
        <text>5,6-dihydrouridine(47) in tRNA + NAD(+) = uridine(47) in tRNA + NADH + H(+)</text>
        <dbReference type="Rhea" id="RHEA:53364"/>
        <dbReference type="Rhea" id="RHEA-COMP:13539"/>
        <dbReference type="Rhea" id="RHEA-COMP:13540"/>
        <dbReference type="ChEBI" id="CHEBI:15378"/>
        <dbReference type="ChEBI" id="CHEBI:57540"/>
        <dbReference type="ChEBI" id="CHEBI:57945"/>
        <dbReference type="ChEBI" id="CHEBI:65315"/>
        <dbReference type="ChEBI" id="CHEBI:74443"/>
        <dbReference type="EC" id="1.3.1.89"/>
    </reaction>
    <physiologicalReaction direction="right-to-left" evidence="14">
        <dbReference type="Rhea" id="RHEA:53366"/>
    </physiologicalReaction>
</comment>
<dbReference type="PANTHER" id="PTHR45846">
    <property type="entry name" value="TRNA-DIHYDROURIDINE(47) SYNTHASE [NAD(P)(+)]-LIKE"/>
    <property type="match status" value="1"/>
</dbReference>
<dbReference type="GO" id="GO:0006397">
    <property type="term" value="P:mRNA processing"/>
    <property type="evidence" value="ECO:0007669"/>
    <property type="project" value="UniProtKB-KW"/>
</dbReference>
<dbReference type="CTD" id="35264"/>
<sequence>MDRQEEKDPPGEVKRDENEAEIKPEYVITDHQRQLVLDCVSETDKRKLKDGDDEDEGAKKQKLTGREQRKIKGQNKSRRKTAYREDDADVFCNNIIKTGSCDLPVCKYTHDTVGYLAKKAPDIGPECYVYSLRGFCPRGITCRFGSSHLTEDGINIKDEILYQKSQDDGSWKTLNSMSNDLKVCFYYAAILEMMRHLIFPQMVLRKKKYDFSKSASVVKEVDRILGRGQGMDANGENLGPVDDTDVIKLRPEEKKQIDWRDKLYLSPLTTLGNLPFRRICKEYGADVTCGEMALASELLQGSPQEWALVKRHPSEDLFGVQIAGTNMPILTRCAQLVDENAKVDFVDINMGCPIDLIYRQGGGSAMLRSRSQVRSVVNGVSRVLSVPLTVKVRTGVTAKNFVSHKYMADMRQAGVSLVTVHGRSREQRFVRKADWEYIETCAKEASPMAVFGNGDILSYRDYELARERSPTAQGVMIGRGALMKPWIFTEIKEKRNIDMTSSQRFEILGKFVNYGLEHWGSDTRGVEITRRFLLEWLSFLYRYIPVGILVNPPQVMNARPPYYRGRDEMETLMASGNCSDWIKISEMLLNKVPEGFTFLPKHKANAWS</sequence>
<feature type="region of interest" description="Disordered" evidence="20">
    <location>
        <begin position="46"/>
        <end position="80"/>
    </location>
</feature>
<evidence type="ECO:0000256" key="8">
    <source>
        <dbReference type="ARBA" id="ARBA00022771"/>
    </source>
</evidence>
<comment type="catalytic activity">
    <reaction evidence="15">
        <text>a 5,6-dihydrouridine in mRNA + NAD(+) = a uridine in mRNA + NADH + H(+)</text>
        <dbReference type="Rhea" id="RHEA:69851"/>
        <dbReference type="Rhea" id="RHEA-COMP:14658"/>
        <dbReference type="Rhea" id="RHEA-COMP:17789"/>
        <dbReference type="ChEBI" id="CHEBI:15378"/>
        <dbReference type="ChEBI" id="CHEBI:57540"/>
        <dbReference type="ChEBI" id="CHEBI:57945"/>
        <dbReference type="ChEBI" id="CHEBI:65315"/>
        <dbReference type="ChEBI" id="CHEBI:74443"/>
    </reaction>
    <physiologicalReaction direction="right-to-left" evidence="15">
        <dbReference type="Rhea" id="RHEA:69853"/>
    </physiologicalReaction>
</comment>
<keyword evidence="6 18" id="KW-0479">Metal-binding</keyword>
<dbReference type="PANTHER" id="PTHR45846:SF1">
    <property type="entry name" value="TRNA-DIHYDROURIDINE(47) SYNTHASE [NAD(P)(+)]-LIKE"/>
    <property type="match status" value="1"/>
</dbReference>
<dbReference type="Proteomes" id="UP000494040">
    <property type="component" value="Unassembled WGS sequence"/>
</dbReference>
<dbReference type="GO" id="GO:0102265">
    <property type="term" value="F:tRNA-dihydrouridine47 synthase activity"/>
    <property type="evidence" value="ECO:0007669"/>
    <property type="project" value="UniProtKB-EC"/>
</dbReference>
<dbReference type="InterPro" id="IPR035587">
    <property type="entry name" value="DUS-like_FMN-bd"/>
</dbReference>
<keyword evidence="9 18" id="KW-0862">Zinc</keyword>
<dbReference type="InterPro" id="IPR013785">
    <property type="entry name" value="Aldolase_TIM"/>
</dbReference>
<dbReference type="GeneID" id="106670774"/>
<evidence type="ECO:0000256" key="20">
    <source>
        <dbReference type="SAM" id="MobiDB-lite"/>
    </source>
</evidence>
<dbReference type="GO" id="GO:0008270">
    <property type="term" value="F:zinc ion binding"/>
    <property type="evidence" value="ECO:0007669"/>
    <property type="project" value="UniProtKB-KW"/>
</dbReference>
<dbReference type="OrthoDB" id="259935at2759"/>
<keyword evidence="10" id="KW-0521">NADP</keyword>
<dbReference type="RefSeq" id="XP_024083471.1">
    <property type="nucleotide sequence ID" value="XM_024227703.1"/>
</dbReference>
<evidence type="ECO:0000256" key="6">
    <source>
        <dbReference type="ARBA" id="ARBA00022723"/>
    </source>
</evidence>
<keyword evidence="11 19" id="KW-0560">Oxidoreductase</keyword>
<evidence type="ECO:0000256" key="10">
    <source>
        <dbReference type="ARBA" id="ARBA00022857"/>
    </source>
</evidence>
<protein>
    <recommendedName>
        <fullName evidence="19">tRNA-dihydrouridine(47) synthase [NAD(P)(+)]</fullName>
        <ecNumber evidence="19">1.3.1.-</ecNumber>
    </recommendedName>
    <alternativeName>
        <fullName evidence="19">tRNA-dihydrouridine synthase 3</fullName>
    </alternativeName>
</protein>
<evidence type="ECO:0000256" key="3">
    <source>
        <dbReference type="ARBA" id="ARBA00022643"/>
    </source>
</evidence>
<keyword evidence="2 19" id="KW-0285">Flavoprotein</keyword>
<feature type="domain" description="C3H1-type" evidence="21">
    <location>
        <begin position="121"/>
        <end position="151"/>
    </location>
</feature>
<organism evidence="22 23">
    <name type="scientific">Cimex lectularius</name>
    <name type="common">Bed bug</name>
    <name type="synonym">Acanthia lectularia</name>
    <dbReference type="NCBI Taxonomy" id="79782"/>
    <lineage>
        <taxon>Eukaryota</taxon>
        <taxon>Metazoa</taxon>
        <taxon>Ecdysozoa</taxon>
        <taxon>Arthropoda</taxon>
        <taxon>Hexapoda</taxon>
        <taxon>Insecta</taxon>
        <taxon>Pterygota</taxon>
        <taxon>Neoptera</taxon>
        <taxon>Paraneoptera</taxon>
        <taxon>Hemiptera</taxon>
        <taxon>Heteroptera</taxon>
        <taxon>Panheteroptera</taxon>
        <taxon>Cimicomorpha</taxon>
        <taxon>Cimicidae</taxon>
        <taxon>Cimex</taxon>
    </lineage>
</organism>
<dbReference type="EnsemblMetazoa" id="XM_024227703.1">
    <property type="protein sequence ID" value="XP_024083471.1"/>
    <property type="gene ID" value="LOC106670774"/>
</dbReference>
<feature type="compositionally biased region" description="Basic residues" evidence="20">
    <location>
        <begin position="71"/>
        <end position="80"/>
    </location>
</feature>
<dbReference type="AlphaFoldDB" id="A0A8I6SR44"/>
<keyword evidence="8 18" id="KW-0863">Zinc-finger</keyword>
<feature type="zinc finger region" description="C3H1-type" evidence="18">
    <location>
        <begin position="121"/>
        <end position="151"/>
    </location>
</feature>